<dbReference type="SMART" id="SM00487">
    <property type="entry name" value="DEXDc"/>
    <property type="match status" value="1"/>
</dbReference>
<dbReference type="PANTHER" id="PTHR45766:SF6">
    <property type="entry name" value="SWI_SNF-RELATED MATRIX-ASSOCIATED ACTIN-DEPENDENT REGULATOR OF CHROMATIN SUBFAMILY A-LIKE PROTEIN 1"/>
    <property type="match status" value="1"/>
</dbReference>
<name>A0A370HNY7_9NOCA</name>
<dbReference type="PANTHER" id="PTHR45766">
    <property type="entry name" value="DNA ANNEALING HELICASE AND ENDONUCLEASE ZRANB3 FAMILY MEMBER"/>
    <property type="match status" value="1"/>
</dbReference>
<dbReference type="InterPro" id="IPR027417">
    <property type="entry name" value="P-loop_NTPase"/>
</dbReference>
<dbReference type="GO" id="GO:0016787">
    <property type="term" value="F:hydrolase activity"/>
    <property type="evidence" value="ECO:0007669"/>
    <property type="project" value="UniProtKB-KW"/>
</dbReference>
<dbReference type="AlphaFoldDB" id="A0A370HNY7"/>
<dbReference type="Gene3D" id="3.40.50.300">
    <property type="entry name" value="P-loop containing nucleotide triphosphate hydrolases"/>
    <property type="match status" value="1"/>
</dbReference>
<feature type="domain" description="Helicase ATP-binding" evidence="5">
    <location>
        <begin position="133"/>
        <end position="321"/>
    </location>
</feature>
<keyword evidence="8" id="KW-1185">Reference proteome</keyword>
<dbReference type="CDD" id="cd18011">
    <property type="entry name" value="DEXDc_RapA"/>
    <property type="match status" value="1"/>
</dbReference>
<dbReference type="InterPro" id="IPR057342">
    <property type="entry name" value="DEXDc_RapA"/>
</dbReference>
<reference evidence="7 8" key="1">
    <citation type="submission" date="2018-07" db="EMBL/GenBank/DDBJ databases">
        <title>Genomic Encyclopedia of Type Strains, Phase IV (KMG-IV): sequencing the most valuable type-strain genomes for metagenomic binning, comparative biology and taxonomic classification.</title>
        <authorList>
            <person name="Goeker M."/>
        </authorList>
    </citation>
    <scope>NUCLEOTIDE SEQUENCE [LARGE SCALE GENOMIC DNA]</scope>
    <source>
        <strain evidence="7 8">DSM 44290</strain>
    </source>
</reference>
<evidence type="ECO:0000256" key="1">
    <source>
        <dbReference type="ARBA" id="ARBA00022741"/>
    </source>
</evidence>
<dbReference type="CDD" id="cd18793">
    <property type="entry name" value="SF2_C_SNF"/>
    <property type="match status" value="1"/>
</dbReference>
<organism evidence="7 8">
    <name type="scientific">Nocardia pseudobrasiliensis</name>
    <dbReference type="NCBI Taxonomy" id="45979"/>
    <lineage>
        <taxon>Bacteria</taxon>
        <taxon>Bacillati</taxon>
        <taxon>Actinomycetota</taxon>
        <taxon>Actinomycetes</taxon>
        <taxon>Mycobacteriales</taxon>
        <taxon>Nocardiaceae</taxon>
        <taxon>Nocardia</taxon>
    </lineage>
</organism>
<evidence type="ECO:0000256" key="2">
    <source>
        <dbReference type="ARBA" id="ARBA00022801"/>
    </source>
</evidence>
<dbReference type="EMBL" id="QQBC01000016">
    <property type="protein sequence ID" value="RDI60282.1"/>
    <property type="molecule type" value="Genomic_DNA"/>
</dbReference>
<dbReference type="InterPro" id="IPR014001">
    <property type="entry name" value="Helicase_ATP-bd"/>
</dbReference>
<dbReference type="InterPro" id="IPR049730">
    <property type="entry name" value="SNF2/RAD54-like_C"/>
</dbReference>
<feature type="domain" description="Helicase C-terminal" evidence="6">
    <location>
        <begin position="502"/>
        <end position="671"/>
    </location>
</feature>
<dbReference type="PROSITE" id="PS51194">
    <property type="entry name" value="HELICASE_CTER"/>
    <property type="match status" value="1"/>
</dbReference>
<proteinExistence type="predicted"/>
<comment type="caution">
    <text evidence="7">The sequence shown here is derived from an EMBL/GenBank/DDBJ whole genome shotgun (WGS) entry which is preliminary data.</text>
</comment>
<dbReference type="Gene3D" id="3.40.50.10810">
    <property type="entry name" value="Tandem AAA-ATPase domain"/>
    <property type="match status" value="1"/>
</dbReference>
<sequence>MTIAVEEPELGQLVRVRGQQWVVSDVNLSKQPIDELSPAELPGRMLVSLNSVSDEDLGRELTVVWEVEPGREILPATKLPAVMVGGFDDPQYLGAFLDAVRWGTVASADTRTLQAPFRSGISIETYQLAPVARALTMPRVNLLIADDVGLGKTIEAGLVAQELLLRHRARRMMVVCPASLTGKWKVEMAEKFGLGFTVVDANALRELRRSHGLLANPFAVFPRTIISLQWLRTPRVQRLLDEVLTDQTHHPEFVDLLIVDEAHHCAPPAPRHTTGYAVDSLQTRAVRRLGEYSQHRLFLSATPHNGYRESWEALLEMLDPQRFTRGVEPDPKVLSQVMIRRLKDDLLDNEGHPLFHGRKTQAIEIDYSPSERRGHELLERYLSARRAKVAPNRVRASDLVALLLKKRLFSSPPAFARTLQAHRQTLEHGATVTDELPDYLEDTMGWDDGLVDDESSAQAEMEFLLAVGDGAPVDEQLDALLGALTKWTELNTAPADSKALGLLKELRAVLDTDQRVIVFSEYVDTQRWLAEILEASGLGGTRLGLLFGGMDEHKREHLKAAFQAPPDRHPIRILLATDAASEGIDLQLHCHRVIHYDIPFNPNRLEQRIGRVDRHGQSHQVLVSHFVSAGWRHAAPHSYDDDLEFLSRVATKVAVEREDLGNVNQVLAEAVESRMLGRPVFVDPTTVKAHASTRLLRAERDLRDQIAGLRTQLDRSVADLHVRPANVRRVVDTALALAQQPALHDRARGIIEPPMLRSGWERTLEGLDDPLTGEPRPLTFDAGLAGPDIVYAHLEHPLVAHSTSLLRSAIWGDASNLHRVAAVRAILPTEAKIEDLAVVVFARLVLVGSDGVRLHEEIMLTGRALPRTGRGRRLELEQPRYARLRAAIENALEPDQCRLVSHHTCDRVVTEWPGLEPRLADDVQARARERLSSLKRALDNRQADELDRTRTLFSQLRQTLQRAVNSDGSVQLSFDDLEVSERGQMIRDRQAWQTRLEGLDEELAHELSAVSARYANVRRLVFPFAVAVVVPDG</sequence>
<accession>A0A370HNY7</accession>
<evidence type="ECO:0000313" key="7">
    <source>
        <dbReference type="EMBL" id="RDI60282.1"/>
    </source>
</evidence>
<evidence type="ECO:0000256" key="4">
    <source>
        <dbReference type="ARBA" id="ARBA00022840"/>
    </source>
</evidence>
<dbReference type="GO" id="GO:0004386">
    <property type="term" value="F:helicase activity"/>
    <property type="evidence" value="ECO:0007669"/>
    <property type="project" value="UniProtKB-KW"/>
</dbReference>
<keyword evidence="3" id="KW-0347">Helicase</keyword>
<evidence type="ECO:0000259" key="5">
    <source>
        <dbReference type="PROSITE" id="PS51192"/>
    </source>
</evidence>
<dbReference type="STRING" id="1210086.GCA_001613105_07683"/>
<dbReference type="RefSeq" id="WP_211335994.1">
    <property type="nucleotide sequence ID" value="NZ_QQBC01000016.1"/>
</dbReference>
<evidence type="ECO:0000259" key="6">
    <source>
        <dbReference type="PROSITE" id="PS51194"/>
    </source>
</evidence>
<dbReference type="InterPro" id="IPR038718">
    <property type="entry name" value="SNF2-like_sf"/>
</dbReference>
<dbReference type="SUPFAM" id="SSF52540">
    <property type="entry name" value="P-loop containing nucleoside triphosphate hydrolases"/>
    <property type="match status" value="2"/>
</dbReference>
<keyword evidence="2" id="KW-0378">Hydrolase</keyword>
<gene>
    <name evidence="7" type="ORF">DFR76_11614</name>
</gene>
<dbReference type="PROSITE" id="PS51192">
    <property type="entry name" value="HELICASE_ATP_BIND_1"/>
    <property type="match status" value="1"/>
</dbReference>
<dbReference type="SMART" id="SM00490">
    <property type="entry name" value="HELICc"/>
    <property type="match status" value="1"/>
</dbReference>
<evidence type="ECO:0000256" key="3">
    <source>
        <dbReference type="ARBA" id="ARBA00022806"/>
    </source>
</evidence>
<protein>
    <submittedName>
        <fullName evidence="7">SNF2 domain-containing protein</fullName>
    </submittedName>
</protein>
<dbReference type="GO" id="GO:0005524">
    <property type="term" value="F:ATP binding"/>
    <property type="evidence" value="ECO:0007669"/>
    <property type="project" value="UniProtKB-KW"/>
</dbReference>
<dbReference type="Proteomes" id="UP000254869">
    <property type="component" value="Unassembled WGS sequence"/>
</dbReference>
<dbReference type="InterPro" id="IPR001650">
    <property type="entry name" value="Helicase_C-like"/>
</dbReference>
<dbReference type="Pfam" id="PF00271">
    <property type="entry name" value="Helicase_C"/>
    <property type="match status" value="1"/>
</dbReference>
<dbReference type="NCBIfam" id="NF038317">
    <property type="entry name" value="DISARM_DrmD"/>
    <property type="match status" value="1"/>
</dbReference>
<keyword evidence="4" id="KW-0067">ATP-binding</keyword>
<dbReference type="InterPro" id="IPR000330">
    <property type="entry name" value="SNF2_N"/>
</dbReference>
<keyword evidence="1" id="KW-0547">Nucleotide-binding</keyword>
<evidence type="ECO:0000313" key="8">
    <source>
        <dbReference type="Proteomes" id="UP000254869"/>
    </source>
</evidence>
<dbReference type="Pfam" id="PF00176">
    <property type="entry name" value="SNF2-rel_dom"/>
    <property type="match status" value="1"/>
</dbReference>